<organism evidence="2">
    <name type="scientific">Arion vulgaris</name>
    <dbReference type="NCBI Taxonomy" id="1028688"/>
    <lineage>
        <taxon>Eukaryota</taxon>
        <taxon>Metazoa</taxon>
        <taxon>Spiralia</taxon>
        <taxon>Lophotrochozoa</taxon>
        <taxon>Mollusca</taxon>
        <taxon>Gastropoda</taxon>
        <taxon>Heterobranchia</taxon>
        <taxon>Euthyneura</taxon>
        <taxon>Panpulmonata</taxon>
        <taxon>Eupulmonata</taxon>
        <taxon>Stylommatophora</taxon>
        <taxon>Helicina</taxon>
        <taxon>Arionoidea</taxon>
        <taxon>Arionidae</taxon>
        <taxon>Arion</taxon>
    </lineage>
</organism>
<proteinExistence type="predicted"/>
<sequence>MLSFKMAGTMAVALSNMAALMTSRWRKIRKTNKHKPTVWMLSINKTHNHVGIEGLLKFPKHSLANVIRKPRAYGTHIAITSRI</sequence>
<reference evidence="2" key="1">
    <citation type="submission" date="2014-12" db="EMBL/GenBank/DDBJ databases">
        <title>Insight into the proteome of Arion vulgaris.</title>
        <authorList>
            <person name="Aradska J."/>
            <person name="Bulat T."/>
            <person name="Smidak R."/>
            <person name="Sarate P."/>
            <person name="Gangsoo J."/>
            <person name="Sialana F."/>
            <person name="Bilban M."/>
            <person name="Lubec G."/>
        </authorList>
    </citation>
    <scope>NUCLEOTIDE SEQUENCE</scope>
    <source>
        <tissue evidence="2">Skin</tissue>
    </source>
</reference>
<name>A0A0B7AGE1_9EUPU</name>
<accession>A0A0B7AGE1</accession>
<protein>
    <submittedName>
        <fullName evidence="2">Uncharacterized protein</fullName>
    </submittedName>
</protein>
<evidence type="ECO:0000313" key="2">
    <source>
        <dbReference type="EMBL" id="CEK78960.1"/>
    </source>
</evidence>
<gene>
    <name evidence="2" type="primary">ORF112875</name>
    <name evidence="1" type="synonym">ORF112855</name>
</gene>
<evidence type="ECO:0000313" key="1">
    <source>
        <dbReference type="EMBL" id="CEK78959.1"/>
    </source>
</evidence>
<dbReference type="EMBL" id="HACG01032095">
    <property type="protein sequence ID" value="CEK78960.1"/>
    <property type="molecule type" value="Transcribed_RNA"/>
</dbReference>
<dbReference type="AlphaFoldDB" id="A0A0B7AGE1"/>
<dbReference type="EMBL" id="HACG01032094">
    <property type="protein sequence ID" value="CEK78959.1"/>
    <property type="molecule type" value="Transcribed_RNA"/>
</dbReference>